<sequence>MKKLLSSRVSQVAKPIDCFGSSVLRERHDFKGLQRCPGCRMSLVQLPFFDGSAFLVNRRTFLDVDVDVQSSDVQASGRACSTPPWTRYVDSCDVEEDAKPVSRILTGSTTVSTEDCNLECGFGRLTTQTSLSASDRLQMEVRDPPASASDNIEESDLEDLQTVMIKNIPCRCSTGEVLRAVDSLGFAGSYDFFYLPMNRRHKQGKGYAFINFIETGTAACFKDAIRGYRFPGRESTKQVEIAAAQLQGRAEMEAYFSRTQIVHRSFRPLM</sequence>
<dbReference type="AlphaFoldDB" id="A0A812K6T8"/>
<protein>
    <submittedName>
        <fullName evidence="2">ML5 protein</fullName>
    </submittedName>
</protein>
<gene>
    <name evidence="2" type="primary">ML5</name>
    <name evidence="2" type="ORF">SNAT2548_LOCUS8450</name>
</gene>
<accession>A0A812K6T8</accession>
<evidence type="ECO:0000313" key="3">
    <source>
        <dbReference type="Proteomes" id="UP000604046"/>
    </source>
</evidence>
<reference evidence="2" key="1">
    <citation type="submission" date="2021-02" db="EMBL/GenBank/DDBJ databases">
        <authorList>
            <person name="Dougan E. K."/>
            <person name="Rhodes N."/>
            <person name="Thang M."/>
            <person name="Chan C."/>
        </authorList>
    </citation>
    <scope>NUCLEOTIDE SEQUENCE</scope>
</reference>
<proteinExistence type="predicted"/>
<dbReference type="Pfam" id="PF04059">
    <property type="entry name" value="RRM_2"/>
    <property type="match status" value="1"/>
</dbReference>
<dbReference type="OrthoDB" id="417481at2759"/>
<feature type="domain" description="Mei2-like C-terminal RNA recognition motif" evidence="1">
    <location>
        <begin position="162"/>
        <end position="256"/>
    </location>
</feature>
<dbReference type="SUPFAM" id="SSF54928">
    <property type="entry name" value="RNA-binding domain, RBD"/>
    <property type="match status" value="1"/>
</dbReference>
<name>A0A812K6T8_9DINO</name>
<keyword evidence="3" id="KW-1185">Reference proteome</keyword>
<dbReference type="GO" id="GO:0003676">
    <property type="term" value="F:nucleic acid binding"/>
    <property type="evidence" value="ECO:0007669"/>
    <property type="project" value="InterPro"/>
</dbReference>
<dbReference type="InterPro" id="IPR007201">
    <property type="entry name" value="Mei2-like_Rrm_C"/>
</dbReference>
<evidence type="ECO:0000313" key="2">
    <source>
        <dbReference type="EMBL" id="CAE7223557.1"/>
    </source>
</evidence>
<dbReference type="InterPro" id="IPR035979">
    <property type="entry name" value="RBD_domain_sf"/>
</dbReference>
<dbReference type="Proteomes" id="UP000604046">
    <property type="component" value="Unassembled WGS sequence"/>
</dbReference>
<evidence type="ECO:0000259" key="1">
    <source>
        <dbReference type="Pfam" id="PF04059"/>
    </source>
</evidence>
<comment type="caution">
    <text evidence="2">The sequence shown here is derived from an EMBL/GenBank/DDBJ whole genome shotgun (WGS) entry which is preliminary data.</text>
</comment>
<dbReference type="EMBL" id="CAJNDS010000624">
    <property type="protein sequence ID" value="CAE7223557.1"/>
    <property type="molecule type" value="Genomic_DNA"/>
</dbReference>
<organism evidence="2 3">
    <name type="scientific">Symbiodinium natans</name>
    <dbReference type="NCBI Taxonomy" id="878477"/>
    <lineage>
        <taxon>Eukaryota</taxon>
        <taxon>Sar</taxon>
        <taxon>Alveolata</taxon>
        <taxon>Dinophyceae</taxon>
        <taxon>Suessiales</taxon>
        <taxon>Symbiodiniaceae</taxon>
        <taxon>Symbiodinium</taxon>
    </lineage>
</organism>